<dbReference type="EMBL" id="CP004846">
    <property type="protein sequence ID" value="AGP78630.1"/>
    <property type="molecule type" value="Genomic_DNA"/>
</dbReference>
<evidence type="ECO:0008006" key="3">
    <source>
        <dbReference type="Google" id="ProtNLM"/>
    </source>
</evidence>
<dbReference type="PROSITE" id="PS51257">
    <property type="entry name" value="PROKAR_LIPOPROTEIN"/>
    <property type="match status" value="1"/>
</dbReference>
<name>S5AFR3_9ALTE</name>
<dbReference type="KEGG" id="amh:I633_14065"/>
<reference evidence="1 2" key="1">
    <citation type="journal article" date="2013" name="Genome Biol. Evol.">
        <title>Genomic Diversity of "Deep Ecotype" Alteromonas macleodii Isolates: Evidence for Pan-Mediterranean Clonal Frames.</title>
        <authorList>
            <person name="Lopez-Perez M."/>
            <person name="Gonzaga A."/>
            <person name="Rodriguez-Valera F."/>
        </authorList>
    </citation>
    <scope>NUCLEOTIDE SEQUENCE [LARGE SCALE GENOMIC DNA]</scope>
    <source>
        <strain evidence="2">'English Channel 615'</strain>
    </source>
</reference>
<organism evidence="1 2">
    <name type="scientific">Alteromonas mediterranea 615</name>
    <dbReference type="NCBI Taxonomy" id="1300253"/>
    <lineage>
        <taxon>Bacteria</taxon>
        <taxon>Pseudomonadati</taxon>
        <taxon>Pseudomonadota</taxon>
        <taxon>Gammaproteobacteria</taxon>
        <taxon>Alteromonadales</taxon>
        <taxon>Alteromonadaceae</taxon>
        <taxon>Alteromonas/Salinimonas group</taxon>
        <taxon>Alteromonas</taxon>
    </lineage>
</organism>
<sequence length="102" mass="10711">MKINKKLAPIPLFVSLALTGCIEVDDDSNDGVVEALNQQNAVLTEQNNLLAEQIENNQTSVTLAGAVVDTRTDTPLVGLNVTVYQGNTLVAEGVTSENGGLT</sequence>
<dbReference type="AlphaFoldDB" id="S5AFR3"/>
<dbReference type="HOGENOM" id="CLU_2271466_0_0_6"/>
<dbReference type="Proteomes" id="UP000014909">
    <property type="component" value="Chromosome"/>
</dbReference>
<protein>
    <recommendedName>
        <fullName evidence="3">Lipoprotein</fullName>
    </recommendedName>
</protein>
<evidence type="ECO:0000313" key="1">
    <source>
        <dbReference type="EMBL" id="AGP78630.1"/>
    </source>
</evidence>
<proteinExistence type="predicted"/>
<dbReference type="BioCyc" id="AMAC1300253:G12YX-2254-MONOMER"/>
<accession>S5AFR3</accession>
<gene>
    <name evidence="1" type="ORF">I633_14065</name>
</gene>
<evidence type="ECO:0000313" key="2">
    <source>
        <dbReference type="Proteomes" id="UP000014909"/>
    </source>
</evidence>
<dbReference type="PATRIC" id="fig|1300253.3.peg.2935"/>